<dbReference type="GO" id="GO:0016874">
    <property type="term" value="F:ligase activity"/>
    <property type="evidence" value="ECO:0007669"/>
    <property type="project" value="UniProtKB-KW"/>
</dbReference>
<evidence type="ECO:0000313" key="7">
    <source>
        <dbReference type="Proteomes" id="UP000249723"/>
    </source>
</evidence>
<dbReference type="InterPro" id="IPR009081">
    <property type="entry name" value="PP-bd_ACP"/>
</dbReference>
<evidence type="ECO:0000256" key="1">
    <source>
        <dbReference type="ARBA" id="ARBA00022450"/>
    </source>
</evidence>
<protein>
    <submittedName>
        <fullName evidence="6">BZ3500_MvSof-1268-A1-R1_Chr8-2g10288 protein</fullName>
    </submittedName>
</protein>
<keyword evidence="1" id="KW-0596">Phosphopantetheine</keyword>
<dbReference type="Pfam" id="PF00550">
    <property type="entry name" value="PP-binding"/>
    <property type="match status" value="2"/>
</dbReference>
<evidence type="ECO:0000256" key="4">
    <source>
        <dbReference type="ARBA" id="ARBA00023268"/>
    </source>
</evidence>
<dbReference type="SUPFAM" id="SSF56801">
    <property type="entry name" value="Acetyl-CoA synthetase-like"/>
    <property type="match status" value="1"/>
</dbReference>
<reference evidence="7" key="1">
    <citation type="submission" date="2016-10" db="EMBL/GenBank/DDBJ databases">
        <authorList>
            <person name="Jeantristanb JTB J.-T."/>
            <person name="Ricardo R."/>
        </authorList>
    </citation>
    <scope>NUCLEOTIDE SEQUENCE [LARGE SCALE GENOMIC DNA]</scope>
</reference>
<dbReference type="Pfam" id="PF00501">
    <property type="entry name" value="AMP-binding"/>
    <property type="match status" value="1"/>
</dbReference>
<dbReference type="InterPro" id="IPR000873">
    <property type="entry name" value="AMP-dep_synth/lig_dom"/>
</dbReference>
<dbReference type="Proteomes" id="UP000249723">
    <property type="component" value="Unassembled WGS sequence"/>
</dbReference>
<evidence type="ECO:0000313" key="6">
    <source>
        <dbReference type="EMBL" id="SCZ96549.1"/>
    </source>
</evidence>
<feature type="domain" description="Carrier" evidence="5">
    <location>
        <begin position="817"/>
        <end position="893"/>
    </location>
</feature>
<dbReference type="PROSITE" id="PS00012">
    <property type="entry name" value="PHOSPHOPANTETHEINE"/>
    <property type="match status" value="2"/>
</dbReference>
<dbReference type="GO" id="GO:0044550">
    <property type="term" value="P:secondary metabolite biosynthetic process"/>
    <property type="evidence" value="ECO:0007669"/>
    <property type="project" value="TreeGrafter"/>
</dbReference>
<keyword evidence="2" id="KW-0597">Phosphoprotein</keyword>
<dbReference type="PANTHER" id="PTHR45527">
    <property type="entry name" value="NONRIBOSOMAL PEPTIDE SYNTHETASE"/>
    <property type="match status" value="1"/>
</dbReference>
<gene>
    <name evidence="6" type="ORF">BZ3500_MVSOF-1268-A1-R1_CHR8-2G10288</name>
</gene>
<dbReference type="InterPro" id="IPR001242">
    <property type="entry name" value="Condensation_dom"/>
</dbReference>
<dbReference type="InterPro" id="IPR020806">
    <property type="entry name" value="PKS_PP-bd"/>
</dbReference>
<dbReference type="PROSITE" id="PS00455">
    <property type="entry name" value="AMP_BINDING"/>
    <property type="match status" value="1"/>
</dbReference>
<keyword evidence="4" id="KW-0511">Multifunctional enzyme</keyword>
<proteinExistence type="predicted"/>
<dbReference type="InterPro" id="IPR020845">
    <property type="entry name" value="AMP-binding_CS"/>
</dbReference>
<dbReference type="InterPro" id="IPR023213">
    <property type="entry name" value="CAT-like_dom_sf"/>
</dbReference>
<dbReference type="GO" id="GO:0031177">
    <property type="term" value="F:phosphopantetheine binding"/>
    <property type="evidence" value="ECO:0007669"/>
    <property type="project" value="InterPro"/>
</dbReference>
<dbReference type="InterPro" id="IPR042099">
    <property type="entry name" value="ANL_N_sf"/>
</dbReference>
<dbReference type="Gene3D" id="3.30.559.10">
    <property type="entry name" value="Chloramphenicol acetyltransferase-like domain"/>
    <property type="match status" value="1"/>
</dbReference>
<dbReference type="SUPFAM" id="SSF52777">
    <property type="entry name" value="CoA-dependent acyltransferases"/>
    <property type="match status" value="2"/>
</dbReference>
<keyword evidence="7" id="KW-1185">Reference proteome</keyword>
<dbReference type="Gene3D" id="3.30.559.30">
    <property type="entry name" value="Nonribosomal peptide synthetase, condensation domain"/>
    <property type="match status" value="2"/>
</dbReference>
<dbReference type="EMBL" id="FMWP01000088">
    <property type="protein sequence ID" value="SCZ96549.1"/>
    <property type="molecule type" value="Genomic_DNA"/>
</dbReference>
<dbReference type="PANTHER" id="PTHR45527:SF1">
    <property type="entry name" value="FATTY ACID SYNTHASE"/>
    <property type="match status" value="1"/>
</dbReference>
<name>A0A2X0KRC6_9BASI</name>
<dbReference type="SUPFAM" id="SSF47336">
    <property type="entry name" value="ACP-like"/>
    <property type="match status" value="2"/>
</dbReference>
<dbReference type="InterPro" id="IPR045851">
    <property type="entry name" value="AMP-bd_C_sf"/>
</dbReference>
<feature type="domain" description="Carrier" evidence="5">
    <location>
        <begin position="1424"/>
        <end position="1500"/>
    </location>
</feature>
<dbReference type="OrthoDB" id="2533953at2759"/>
<dbReference type="InterPro" id="IPR006162">
    <property type="entry name" value="Ppantetheine_attach_site"/>
</dbReference>
<sequence length="1509" mass="166386">MAASVPDFPRLPPRYAYDAARIERLSAPLRTRRAANAFAAEQHDSAEYGSSRADEGPQDGNLLKVAVAIVLSLHAGDEGFVFAVQAGAAASPGDSGTFMTASVIRGNVDRRNGNIGDLLRQTQHSNINENSGPSNGPRVMLKEGDAQGSRGAPYPLMLSMNTASPDVELEIAYDTLLVPELEARWILEHILDLHDQLLKLDDATLEVTPLSSLRMLSPSDRQVLVQYATSAPTLSYEHYPESITTLHGFFLHTADAHPDAPALQFDDLVLSYSQLLHLAAYLAVKAIIPNLGSKSNPVIPICLDKSPEMIISMLAVLLSGAAYLNLEPAWPDQRKQTILNELKDVGALADVFLVKGNDYGNSRWSGWDQAKEKTVVDPAEIVQELLENLGKLKDNYPFEETSWPPVKAEDLAYVIYTSGTTGVPKGIAVEHRNVSAFLRNYRGVFGRAKGERVLQFPSYSFDVSVMNIWDTFAHGSTLCMTTPSTLMSDLAGTILRLNCTLVDLTPTISSLLFEHLESQPLDGESVLEAWQRAGFKIKQLNTGGEKVEAWIRDAWMDRGVRVVIDYGPTETTVGVIANQSKERSPPSVPIGRPVGATRIHVLSPDTLETLPLGCIGEICVGGAQLTRGYIRSKLNEGVFVDVDGLGRIYRTGDLGRFLGDGKGSIECLGRKDGQVKVNGLRIETGEIEQHLTSKVHRGIRRGVVDKLETDDVAPSLVAFLDLSTDEFPTDADRSNEAQLAVLPCSTSSEFARVVEEAKRYLGGVVPSYMVPRYWLPVNRVPTQGMGKTDRKSLRLLAERHDWRTARKAINSEGSRKRTEDEWHRTMRHTWTKVLQMDEADIGDEDAFTKLGGDSIGFLRVIGKLRQQGFTISFRELVDCATLTQCANALERASTLSSDARTAPRQYTEFSLLPASVKRETVLDEIRAELGILHVDVEDVLPTAPSQDALLAASIDSTHYYAQAIYPLADDIEIDTISLALCNLVRRNVVLRTCFGVLETTGTTMQIVLAAESKQVRQCVKVRTIEADDSEMDAQIDVSDFLDVGLKPLRPAKDGVSAVQEWLATDRAAHVFEWGRLLLSFAVFTSPSSGKKKLAWSMHHAMSDGWTLELLSTDLRCLVHSLELESRPSFSSIVNWWSSTPADLTSIESFWKTYMAGAQPLNWPSQAALKGEQLSTSSAEVLHWSGDLKDLAKRTGITPAIASRVAIALTLGRFAASDEVVLGIVRSGRDIEVLQAEVIGPCVSVLPSRTKLDPRMSLLHLAERETQDDRKARANQQIRLSDLTKVCELSARKDLFDILVTYQSLAERDDDEPEHIKKLSWPIRQPPEKIRMPTAYTLSMEVTPQLGEAQSFELACFYDPRLIESETVKGVLKAVARILDYFVAAPCTKIGDVKLDGGEVLTSKQTREVEEVRGEEEEEEEEVLGDLSETKQRITKAWSTVLNMNLDEIGDSDSFGSLGGDSIAMMRLSVRLTKEDVAIPVQALTKLATVKAQARWFVRNKQEKKQGRAM</sequence>
<dbReference type="GO" id="GO:0043041">
    <property type="term" value="P:amino acid activation for nonribosomal peptide biosynthetic process"/>
    <property type="evidence" value="ECO:0007669"/>
    <property type="project" value="TreeGrafter"/>
</dbReference>
<dbReference type="PROSITE" id="PS50075">
    <property type="entry name" value="CARRIER"/>
    <property type="match status" value="2"/>
</dbReference>
<dbReference type="SMART" id="SM00823">
    <property type="entry name" value="PKS_PP"/>
    <property type="match status" value="2"/>
</dbReference>
<organism evidence="6 7">
    <name type="scientific">Microbotryum saponariae</name>
    <dbReference type="NCBI Taxonomy" id="289078"/>
    <lineage>
        <taxon>Eukaryota</taxon>
        <taxon>Fungi</taxon>
        <taxon>Dikarya</taxon>
        <taxon>Basidiomycota</taxon>
        <taxon>Pucciniomycotina</taxon>
        <taxon>Microbotryomycetes</taxon>
        <taxon>Microbotryales</taxon>
        <taxon>Microbotryaceae</taxon>
        <taxon>Microbotryum</taxon>
    </lineage>
</organism>
<dbReference type="Gene3D" id="3.30.300.30">
    <property type="match status" value="1"/>
</dbReference>
<evidence type="ECO:0000256" key="3">
    <source>
        <dbReference type="ARBA" id="ARBA00022598"/>
    </source>
</evidence>
<evidence type="ECO:0000259" key="5">
    <source>
        <dbReference type="PROSITE" id="PS50075"/>
    </source>
</evidence>
<accession>A0A2X0KRC6</accession>
<dbReference type="Pfam" id="PF00668">
    <property type="entry name" value="Condensation"/>
    <property type="match status" value="1"/>
</dbReference>
<dbReference type="Gene3D" id="1.10.1200.10">
    <property type="entry name" value="ACP-like"/>
    <property type="match status" value="2"/>
</dbReference>
<evidence type="ECO:0000256" key="2">
    <source>
        <dbReference type="ARBA" id="ARBA00022553"/>
    </source>
</evidence>
<dbReference type="STRING" id="289078.A0A2X0KRC6"/>
<keyword evidence="3" id="KW-0436">Ligase</keyword>
<dbReference type="Gene3D" id="3.40.50.12780">
    <property type="entry name" value="N-terminal domain of ligase-like"/>
    <property type="match status" value="1"/>
</dbReference>
<dbReference type="GO" id="GO:0005737">
    <property type="term" value="C:cytoplasm"/>
    <property type="evidence" value="ECO:0007669"/>
    <property type="project" value="TreeGrafter"/>
</dbReference>
<dbReference type="InterPro" id="IPR036736">
    <property type="entry name" value="ACP-like_sf"/>
</dbReference>